<keyword evidence="5 6" id="KW-0472">Membrane</keyword>
<evidence type="ECO:0000313" key="7">
    <source>
        <dbReference type="EMBL" id="KIL40272.1"/>
    </source>
</evidence>
<dbReference type="Pfam" id="PF03788">
    <property type="entry name" value="LrgA"/>
    <property type="match status" value="1"/>
</dbReference>
<feature type="transmembrane region" description="Helical" evidence="6">
    <location>
        <begin position="63"/>
        <end position="84"/>
    </location>
</feature>
<dbReference type="InterPro" id="IPR005538">
    <property type="entry name" value="LrgA/CidA"/>
</dbReference>
<evidence type="ECO:0000256" key="5">
    <source>
        <dbReference type="ARBA" id="ARBA00023136"/>
    </source>
</evidence>
<dbReference type="RefSeq" id="WP_041048217.1">
    <property type="nucleotide sequence ID" value="NZ_JXAK01000023.1"/>
</dbReference>
<dbReference type="PANTHER" id="PTHR33931">
    <property type="entry name" value="HOLIN-LIKE PROTEIN CIDA-RELATED"/>
    <property type="match status" value="1"/>
</dbReference>
<dbReference type="EMBL" id="JXAK01000023">
    <property type="protein sequence ID" value="KIL40272.1"/>
    <property type="molecule type" value="Genomic_DNA"/>
</dbReference>
<evidence type="ECO:0000256" key="6">
    <source>
        <dbReference type="SAM" id="Phobius"/>
    </source>
</evidence>
<dbReference type="NCBIfam" id="NF002460">
    <property type="entry name" value="PRK01658.1"/>
    <property type="match status" value="1"/>
</dbReference>
<gene>
    <name evidence="7" type="ORF">SD70_14300</name>
</gene>
<keyword evidence="2" id="KW-1003">Cell membrane</keyword>
<evidence type="ECO:0000256" key="4">
    <source>
        <dbReference type="ARBA" id="ARBA00022989"/>
    </source>
</evidence>
<evidence type="ECO:0000256" key="2">
    <source>
        <dbReference type="ARBA" id="ARBA00022475"/>
    </source>
</evidence>
<keyword evidence="8" id="KW-1185">Reference proteome</keyword>
<organism evidence="7 8">
    <name type="scientific">Gordoniibacillus kamchatkensis</name>
    <dbReference type="NCBI Taxonomy" id="1590651"/>
    <lineage>
        <taxon>Bacteria</taxon>
        <taxon>Bacillati</taxon>
        <taxon>Bacillota</taxon>
        <taxon>Bacilli</taxon>
        <taxon>Bacillales</taxon>
        <taxon>Paenibacillaceae</taxon>
        <taxon>Gordoniibacillus</taxon>
    </lineage>
</organism>
<feature type="transmembrane region" description="Helical" evidence="6">
    <location>
        <begin position="34"/>
        <end position="51"/>
    </location>
</feature>
<comment type="subcellular location">
    <subcellularLocation>
        <location evidence="1">Cell membrane</location>
        <topology evidence="1">Multi-pass membrane protein</topology>
    </subcellularLocation>
</comment>
<dbReference type="Proteomes" id="UP000031967">
    <property type="component" value="Unassembled WGS sequence"/>
</dbReference>
<sequence>MKKAFNTIVQIFVFILISWAMNKLVLWLRLPVPGSIAGMLAVFVLLQTKVLRREWLEAGSGWLTAEMLLFFIPPAVGIVSYRSLLLSSGVQIVLVVALGTVVVMMCSGLVAQSIAKRKEGARPS</sequence>
<evidence type="ECO:0000256" key="1">
    <source>
        <dbReference type="ARBA" id="ARBA00004651"/>
    </source>
</evidence>
<keyword evidence="3 6" id="KW-0812">Transmembrane</keyword>
<feature type="transmembrane region" description="Helical" evidence="6">
    <location>
        <begin position="7"/>
        <end position="28"/>
    </location>
</feature>
<accession>A0ABR5AIT4</accession>
<keyword evidence="4 6" id="KW-1133">Transmembrane helix</keyword>
<reference evidence="7 8" key="1">
    <citation type="submission" date="2014-12" db="EMBL/GenBank/DDBJ databases">
        <title>Draft genome sequence of Paenibacillus kamchatkensis strain B-2647.</title>
        <authorList>
            <person name="Karlyshev A.V."/>
            <person name="Kudryashova E.B."/>
        </authorList>
    </citation>
    <scope>NUCLEOTIDE SEQUENCE [LARGE SCALE GENOMIC DNA]</scope>
    <source>
        <strain evidence="7 8">VKM B-2647</strain>
    </source>
</reference>
<name>A0ABR5AIT4_9BACL</name>
<proteinExistence type="predicted"/>
<feature type="transmembrane region" description="Helical" evidence="6">
    <location>
        <begin position="90"/>
        <end position="111"/>
    </location>
</feature>
<evidence type="ECO:0000313" key="8">
    <source>
        <dbReference type="Proteomes" id="UP000031967"/>
    </source>
</evidence>
<evidence type="ECO:0000256" key="3">
    <source>
        <dbReference type="ARBA" id="ARBA00022692"/>
    </source>
</evidence>
<comment type="caution">
    <text evidence="7">The sequence shown here is derived from an EMBL/GenBank/DDBJ whole genome shotgun (WGS) entry which is preliminary data.</text>
</comment>
<protein>
    <submittedName>
        <fullName evidence="7">Holin</fullName>
    </submittedName>
</protein>
<dbReference type="PANTHER" id="PTHR33931:SF2">
    <property type="entry name" value="HOLIN-LIKE PROTEIN CIDA"/>
    <property type="match status" value="1"/>
</dbReference>